<feature type="compositionally biased region" description="Basic and acidic residues" evidence="1">
    <location>
        <begin position="385"/>
        <end position="394"/>
    </location>
</feature>
<feature type="domain" description="Protein Zds1 C-terminal" evidence="2">
    <location>
        <begin position="761"/>
        <end position="813"/>
    </location>
</feature>
<evidence type="ECO:0000256" key="1">
    <source>
        <dbReference type="SAM" id="MobiDB-lite"/>
    </source>
</evidence>
<feature type="compositionally biased region" description="Basic and acidic residues" evidence="1">
    <location>
        <begin position="828"/>
        <end position="840"/>
    </location>
</feature>
<feature type="compositionally biased region" description="Polar residues" evidence="1">
    <location>
        <begin position="911"/>
        <end position="930"/>
    </location>
</feature>
<feature type="compositionally biased region" description="Polar residues" evidence="1">
    <location>
        <begin position="568"/>
        <end position="589"/>
    </location>
</feature>
<feature type="region of interest" description="Disordered" evidence="1">
    <location>
        <begin position="1"/>
        <end position="172"/>
    </location>
</feature>
<dbReference type="AlphaFoldDB" id="A0A6P8B189"/>
<dbReference type="InterPro" id="IPR013941">
    <property type="entry name" value="ZDS1_C"/>
</dbReference>
<dbReference type="InterPro" id="IPR040206">
    <property type="entry name" value="Zds1/2"/>
</dbReference>
<gene>
    <name evidence="4" type="ORF">PgNI_07110</name>
</gene>
<dbReference type="GO" id="GO:0005737">
    <property type="term" value="C:cytoplasm"/>
    <property type="evidence" value="ECO:0007669"/>
    <property type="project" value="TreeGrafter"/>
</dbReference>
<feature type="region of interest" description="Disordered" evidence="1">
    <location>
        <begin position="820"/>
        <end position="951"/>
    </location>
</feature>
<proteinExistence type="predicted"/>
<feature type="compositionally biased region" description="Basic and acidic residues" evidence="1">
    <location>
        <begin position="935"/>
        <end position="951"/>
    </location>
</feature>
<feature type="compositionally biased region" description="Basic and acidic residues" evidence="1">
    <location>
        <begin position="700"/>
        <end position="726"/>
    </location>
</feature>
<feature type="compositionally biased region" description="Low complexity" evidence="1">
    <location>
        <begin position="491"/>
        <end position="504"/>
    </location>
</feature>
<feature type="compositionally biased region" description="Basic and acidic residues" evidence="1">
    <location>
        <begin position="897"/>
        <end position="910"/>
    </location>
</feature>
<dbReference type="KEGG" id="pgri:PgNI_07110"/>
<dbReference type="RefSeq" id="XP_030980920.1">
    <property type="nucleotide sequence ID" value="XM_031127127.1"/>
</dbReference>
<dbReference type="GeneID" id="41962036"/>
<evidence type="ECO:0000313" key="4">
    <source>
        <dbReference type="RefSeq" id="XP_030980920.1"/>
    </source>
</evidence>
<feature type="compositionally biased region" description="Basic and acidic residues" evidence="1">
    <location>
        <begin position="639"/>
        <end position="675"/>
    </location>
</feature>
<feature type="compositionally biased region" description="Basic and acidic residues" evidence="1">
    <location>
        <begin position="616"/>
        <end position="626"/>
    </location>
</feature>
<dbReference type="GO" id="GO:0030010">
    <property type="term" value="P:establishment of cell polarity"/>
    <property type="evidence" value="ECO:0007669"/>
    <property type="project" value="TreeGrafter"/>
</dbReference>
<accession>A0A6P8B189</accession>
<name>A0A6P8B189_PYRGI</name>
<feature type="compositionally biased region" description="Low complexity" evidence="1">
    <location>
        <begin position="841"/>
        <end position="852"/>
    </location>
</feature>
<reference evidence="4" key="2">
    <citation type="submission" date="2019-10" db="EMBL/GenBank/DDBJ databases">
        <authorList>
            <consortium name="NCBI Genome Project"/>
        </authorList>
    </citation>
    <scope>NUCLEOTIDE SEQUENCE</scope>
    <source>
        <strain evidence="4">NI907</strain>
    </source>
</reference>
<dbReference type="Pfam" id="PF08632">
    <property type="entry name" value="Zds_C"/>
    <property type="match status" value="1"/>
</dbReference>
<dbReference type="SMART" id="SM01327">
    <property type="entry name" value="Zds_C"/>
    <property type="match status" value="1"/>
</dbReference>
<dbReference type="OrthoDB" id="5589766at2759"/>
<reference evidence="4" key="3">
    <citation type="submission" date="2025-08" db="UniProtKB">
        <authorList>
            <consortium name="RefSeq"/>
        </authorList>
    </citation>
    <scope>IDENTIFICATION</scope>
    <source>
        <strain evidence="4">NI907</strain>
    </source>
</reference>
<keyword evidence="3" id="KW-1185">Reference proteome</keyword>
<feature type="compositionally biased region" description="Low complexity" evidence="1">
    <location>
        <begin position="521"/>
        <end position="530"/>
    </location>
</feature>
<dbReference type="PANTHER" id="PTHR28089:SF1">
    <property type="entry name" value="PROTEIN ZDS1-RELATED"/>
    <property type="match status" value="1"/>
</dbReference>
<evidence type="ECO:0000259" key="2">
    <source>
        <dbReference type="SMART" id="SM01327"/>
    </source>
</evidence>
<feature type="compositionally biased region" description="Polar residues" evidence="1">
    <location>
        <begin position="419"/>
        <end position="428"/>
    </location>
</feature>
<sequence>MMTSSRPRDVGGSFASRRGHSNQLSISDPSHHVTEAIGTMYGDSDDDSGPESRLDNPSFPDASRKNRPLSFLASPAGGEQIKSSEQNGQKLTRSASDKTPLAVSTTVEDTDSNGGSAEPKDVPVRMKSKRGKSYEGPGSPNTGMPPISPNLSLRDVQEAESSQFPLGNIENPSDIAQELSNLQALRRMSMDVGNTSDPDLLPFSGISLMAMPTVAPSGEDDEADLSRLLWVPAKVHPELAPDQFKNFLENRVNTIKRRSGDSTLSMEGLERHNSGSLRRKKSMLSRQVHSPGTPTEEFDMPDRLERELSNGGRSTPELSINELVKDPSKVVQKLAQETQDGGSEGDMPILPVAPGMGLRRSTRTTYRKGGSLRSGDRIPFSKRVAARDAEKDADKDSEETPTLPPIETPKDQGLPRIQTEPSQATENFSRPMRAVRRQQTFQRDNAAASPISPTSTLDPTSPSPSNMDETLNIKSPISRPGSSDRPRTSDSARNASTPAPASAPIPQIVETPPPAEKESEQSSQAQSSRSYPHRSTSQKTMDQPPQQQPQNNQQQEQPAARSLRRPSSVKQSQQSPTSPKASMEQTLSDMAQHPSPLPGGSNTRTDALTFIPTMPAEEKRKSKDESSGDSSKSTGWKWFRGEDREKKKREKEEQSKKSRSRTSTEKAAGHGDARLDVLQNSIDTALQKGRENLLLDNESVDNKLHEERKKESSRVKSSESKKEKDGFFGSIFGGKSKKSDKDSSSSRKQRTLSPDPPPRPMRPDIDYPYTRFPIVEERAIYRMAHIKLANPRRPLLSQVLLSNFMYSYLAKVQAMHPQINVPVSPQQKRAEEERRRKEQEQQQQYMMQQQMAHESEQDDGQCGYDQYGYDPQRAGDQYGDYQGQHNGSVDYIDDSQIYEHDQQRNEHERNQNGGYRNEQQNGHGDRSGSSGRAYYDYEQHEDGRRREDEMW</sequence>
<dbReference type="Proteomes" id="UP000515153">
    <property type="component" value="Unplaced"/>
</dbReference>
<feature type="compositionally biased region" description="Polar residues" evidence="1">
    <location>
        <begin position="466"/>
        <end position="475"/>
    </location>
</feature>
<feature type="compositionally biased region" description="Low complexity" evidence="1">
    <location>
        <begin position="449"/>
        <end position="465"/>
    </location>
</feature>
<feature type="compositionally biased region" description="Low complexity" evidence="1">
    <location>
        <begin position="543"/>
        <end position="558"/>
    </location>
</feature>
<dbReference type="PANTHER" id="PTHR28089">
    <property type="entry name" value="PROTEIN ZDS1-RELATED"/>
    <property type="match status" value="1"/>
</dbReference>
<feature type="region of interest" description="Disordered" evidence="1">
    <location>
        <begin position="689"/>
        <end position="767"/>
    </location>
</feature>
<protein>
    <recommendedName>
        <fullName evidence="2">Protein Zds1 C-terminal domain-containing protein</fullName>
    </recommendedName>
</protein>
<dbReference type="GO" id="GO:0010971">
    <property type="term" value="P:positive regulation of G2/M transition of mitotic cell cycle"/>
    <property type="evidence" value="ECO:0007669"/>
    <property type="project" value="TreeGrafter"/>
</dbReference>
<feature type="compositionally biased region" description="Polar residues" evidence="1">
    <location>
        <begin position="102"/>
        <end position="115"/>
    </location>
</feature>
<reference evidence="4" key="1">
    <citation type="journal article" date="2019" name="Mol. Biol. Evol.">
        <title>Blast fungal genomes show frequent chromosomal changes, gene gains and losses, and effector gene turnover.</title>
        <authorList>
            <person name="Gomez Luciano L.B."/>
            <person name="Jason Tsai I."/>
            <person name="Chuma I."/>
            <person name="Tosa Y."/>
            <person name="Chen Y.H."/>
            <person name="Li J.Y."/>
            <person name="Li M.Y."/>
            <person name="Jade Lu M.Y."/>
            <person name="Nakayashiki H."/>
            <person name="Li W.H."/>
        </authorList>
    </citation>
    <scope>NUCLEOTIDE SEQUENCE</scope>
    <source>
        <strain evidence="4">NI907</strain>
    </source>
</reference>
<feature type="compositionally biased region" description="Polar residues" evidence="1">
    <location>
        <begin position="284"/>
        <end position="293"/>
    </location>
</feature>
<feature type="compositionally biased region" description="Polar residues" evidence="1">
    <location>
        <begin position="81"/>
        <end position="94"/>
    </location>
</feature>
<organism evidence="3 4">
    <name type="scientific">Pyricularia grisea</name>
    <name type="common">Crabgrass-specific blast fungus</name>
    <name type="synonym">Magnaporthe grisea</name>
    <dbReference type="NCBI Taxonomy" id="148305"/>
    <lineage>
        <taxon>Eukaryota</taxon>
        <taxon>Fungi</taxon>
        <taxon>Dikarya</taxon>
        <taxon>Ascomycota</taxon>
        <taxon>Pezizomycotina</taxon>
        <taxon>Sordariomycetes</taxon>
        <taxon>Sordariomycetidae</taxon>
        <taxon>Magnaporthales</taxon>
        <taxon>Pyriculariaceae</taxon>
        <taxon>Pyricularia</taxon>
    </lineage>
</organism>
<feature type="region of interest" description="Disordered" evidence="1">
    <location>
        <begin position="259"/>
        <end position="676"/>
    </location>
</feature>
<evidence type="ECO:0000313" key="3">
    <source>
        <dbReference type="Proteomes" id="UP000515153"/>
    </source>
</evidence>